<dbReference type="InterPro" id="IPR013087">
    <property type="entry name" value="Znf_C2H2_type"/>
</dbReference>
<gene>
    <name evidence="15" type="primary">LOC114664720</name>
</gene>
<dbReference type="SMART" id="SM00355">
    <property type="entry name" value="ZnF_C2H2"/>
    <property type="match status" value="2"/>
</dbReference>
<evidence type="ECO:0000256" key="1">
    <source>
        <dbReference type="ARBA" id="ARBA00004123"/>
    </source>
</evidence>
<protein>
    <recommendedName>
        <fullName evidence="14">C2H2-type domain-containing protein</fullName>
    </recommendedName>
</protein>
<comment type="similarity">
    <text evidence="2">Belongs to the krueppel C2H2-type zinc-finger protein family.</text>
</comment>
<dbReference type="GO" id="GO:0005634">
    <property type="term" value="C:nucleus"/>
    <property type="evidence" value="ECO:0007669"/>
    <property type="project" value="UniProtKB-SubCell"/>
</dbReference>
<keyword evidence="9" id="KW-0238">DNA-binding</keyword>
<dbReference type="Pfam" id="PF00096">
    <property type="entry name" value="zf-C2H2"/>
    <property type="match status" value="2"/>
</dbReference>
<reference evidence="15" key="2">
    <citation type="submission" date="2025-08" db="UniProtKB">
        <authorList>
            <consortium name="Ensembl"/>
        </authorList>
    </citation>
    <scope>IDENTIFICATION</scope>
</reference>
<keyword evidence="7" id="KW-0862">Zinc</keyword>
<comment type="subcellular location">
    <subcellularLocation>
        <location evidence="1">Nucleus</location>
    </subcellularLocation>
</comment>
<evidence type="ECO:0000256" key="13">
    <source>
        <dbReference type="SAM" id="MobiDB-lite"/>
    </source>
</evidence>
<dbReference type="SUPFAM" id="SSF57667">
    <property type="entry name" value="beta-beta-alpha zinc fingers"/>
    <property type="match status" value="1"/>
</dbReference>
<reference evidence="15" key="3">
    <citation type="submission" date="2025-09" db="UniProtKB">
        <authorList>
            <consortium name="Ensembl"/>
        </authorList>
    </citation>
    <scope>IDENTIFICATION</scope>
</reference>
<evidence type="ECO:0000259" key="14">
    <source>
        <dbReference type="PROSITE" id="PS50157"/>
    </source>
</evidence>
<dbReference type="GO" id="GO:0000981">
    <property type="term" value="F:DNA-binding transcription factor activity, RNA polymerase II-specific"/>
    <property type="evidence" value="ECO:0007669"/>
    <property type="project" value="TreeGrafter"/>
</dbReference>
<dbReference type="PANTHER" id="PTHR23235">
    <property type="entry name" value="KRUEPPEL-LIKE TRANSCRIPTION FACTOR"/>
    <property type="match status" value="1"/>
</dbReference>
<proteinExistence type="inferred from homology"/>
<keyword evidence="6 12" id="KW-0863">Zinc-finger</keyword>
<keyword evidence="3" id="KW-0678">Repressor</keyword>
<feature type="compositionally biased region" description="Basic and acidic residues" evidence="13">
    <location>
        <begin position="122"/>
        <end position="135"/>
    </location>
</feature>
<organism evidence="15 16">
    <name type="scientific">Erpetoichthys calabaricus</name>
    <name type="common">Rope fish</name>
    <name type="synonym">Calamoichthys calabaricus</name>
    <dbReference type="NCBI Taxonomy" id="27687"/>
    <lineage>
        <taxon>Eukaryota</taxon>
        <taxon>Metazoa</taxon>
        <taxon>Chordata</taxon>
        <taxon>Craniata</taxon>
        <taxon>Vertebrata</taxon>
        <taxon>Euteleostomi</taxon>
        <taxon>Actinopterygii</taxon>
        <taxon>Polypteriformes</taxon>
        <taxon>Polypteridae</taxon>
        <taxon>Erpetoichthys</taxon>
    </lineage>
</organism>
<evidence type="ECO:0000256" key="12">
    <source>
        <dbReference type="PROSITE-ProRule" id="PRU00042"/>
    </source>
</evidence>
<keyword evidence="4" id="KW-0479">Metal-binding</keyword>
<accession>A0A8C4XFK7</accession>
<feature type="domain" description="C2H2-type" evidence="14">
    <location>
        <begin position="177"/>
        <end position="204"/>
    </location>
</feature>
<evidence type="ECO:0000256" key="7">
    <source>
        <dbReference type="ARBA" id="ARBA00022833"/>
    </source>
</evidence>
<keyword evidence="10" id="KW-0804">Transcription</keyword>
<dbReference type="Ensembl" id="ENSECRT00000028955.1">
    <property type="protein sequence ID" value="ENSECRP00000028361.1"/>
    <property type="gene ID" value="ENSECRG00000019195.1"/>
</dbReference>
<evidence type="ECO:0000256" key="8">
    <source>
        <dbReference type="ARBA" id="ARBA00023015"/>
    </source>
</evidence>
<dbReference type="PANTHER" id="PTHR23235:SF155">
    <property type="entry name" value="EARLY GROWTH RESPONSE 4-RELATED"/>
    <property type="match status" value="1"/>
</dbReference>
<evidence type="ECO:0000256" key="5">
    <source>
        <dbReference type="ARBA" id="ARBA00022737"/>
    </source>
</evidence>
<dbReference type="Proteomes" id="UP000694620">
    <property type="component" value="Chromosome 14"/>
</dbReference>
<reference evidence="15" key="1">
    <citation type="submission" date="2021-06" db="EMBL/GenBank/DDBJ databases">
        <authorList>
            <consortium name="Wellcome Sanger Institute Data Sharing"/>
        </authorList>
    </citation>
    <scope>NUCLEOTIDE SEQUENCE [LARGE SCALE GENOMIC DNA]</scope>
</reference>
<evidence type="ECO:0000256" key="4">
    <source>
        <dbReference type="ARBA" id="ARBA00022723"/>
    </source>
</evidence>
<evidence type="ECO:0000256" key="10">
    <source>
        <dbReference type="ARBA" id="ARBA00023163"/>
    </source>
</evidence>
<name>A0A8C4XFK7_ERPCA</name>
<dbReference type="PROSITE" id="PS50157">
    <property type="entry name" value="ZINC_FINGER_C2H2_2"/>
    <property type="match status" value="2"/>
</dbReference>
<dbReference type="InterPro" id="IPR036236">
    <property type="entry name" value="Znf_C2H2_sf"/>
</dbReference>
<dbReference type="FunFam" id="3.30.160.60:FF:000067">
    <property type="entry name" value="Vascular endothelial zinc finger 1"/>
    <property type="match status" value="1"/>
</dbReference>
<sequence length="235" mass="26523">MSIIQDKLGNEFLRNGGMEPNFPPGMIMFSHLPPVTSFARIAAGSVMHDLPQEMVLKKERNSPIEKTSMDFIQTMGIKQEKMTDHDYRVPLYGSSVKNPDLLEVSLRNPNLLIQDLSIGRELPGRTGKETKESGGKKTKRSSSDSQDSKPRRKRGESSKSGMLDGDAGSLSPNSKPHICEHCNAAFRSSYHLRRHVLIHTGERPFRCSQCNMSFIQKYLLQRHEKIHSGEFQLQS</sequence>
<keyword evidence="11" id="KW-0539">Nucleus</keyword>
<evidence type="ECO:0000256" key="3">
    <source>
        <dbReference type="ARBA" id="ARBA00022491"/>
    </source>
</evidence>
<dbReference type="FunFam" id="3.30.160.60:FF:000042">
    <property type="entry name" value="Zinc finger protein 148"/>
    <property type="match status" value="1"/>
</dbReference>
<evidence type="ECO:0000313" key="16">
    <source>
        <dbReference type="Proteomes" id="UP000694620"/>
    </source>
</evidence>
<feature type="domain" description="C2H2-type" evidence="14">
    <location>
        <begin position="205"/>
        <end position="232"/>
    </location>
</feature>
<evidence type="ECO:0000256" key="2">
    <source>
        <dbReference type="ARBA" id="ARBA00006991"/>
    </source>
</evidence>
<dbReference type="GeneTree" id="ENSGT00940000161586"/>
<dbReference type="GO" id="GO:0000978">
    <property type="term" value="F:RNA polymerase II cis-regulatory region sequence-specific DNA binding"/>
    <property type="evidence" value="ECO:0007669"/>
    <property type="project" value="TreeGrafter"/>
</dbReference>
<keyword evidence="16" id="KW-1185">Reference proteome</keyword>
<evidence type="ECO:0000256" key="9">
    <source>
        <dbReference type="ARBA" id="ARBA00023125"/>
    </source>
</evidence>
<dbReference type="Gene3D" id="3.30.160.60">
    <property type="entry name" value="Classic Zinc Finger"/>
    <property type="match status" value="2"/>
</dbReference>
<dbReference type="PROSITE" id="PS00028">
    <property type="entry name" value="ZINC_FINGER_C2H2_1"/>
    <property type="match status" value="2"/>
</dbReference>
<dbReference type="GO" id="GO:0008270">
    <property type="term" value="F:zinc ion binding"/>
    <property type="evidence" value="ECO:0007669"/>
    <property type="project" value="UniProtKB-KW"/>
</dbReference>
<feature type="region of interest" description="Disordered" evidence="13">
    <location>
        <begin position="118"/>
        <end position="172"/>
    </location>
</feature>
<evidence type="ECO:0000256" key="11">
    <source>
        <dbReference type="ARBA" id="ARBA00023242"/>
    </source>
</evidence>
<evidence type="ECO:0000313" key="15">
    <source>
        <dbReference type="Ensembl" id="ENSECRP00000028361.1"/>
    </source>
</evidence>
<evidence type="ECO:0000256" key="6">
    <source>
        <dbReference type="ARBA" id="ARBA00022771"/>
    </source>
</evidence>
<dbReference type="AlphaFoldDB" id="A0A8C4XFK7"/>
<keyword evidence="5" id="KW-0677">Repeat</keyword>
<keyword evidence="8" id="KW-0805">Transcription regulation</keyword>